<dbReference type="STRING" id="77044.A0A1W2TAN3"/>
<dbReference type="OMA" id="GQQTVHR"/>
<dbReference type="GO" id="GO:0016491">
    <property type="term" value="F:oxidoreductase activity"/>
    <property type="evidence" value="ECO:0007669"/>
    <property type="project" value="UniProtKB-KW"/>
</dbReference>
<keyword evidence="4" id="KW-0274">FAD</keyword>
<dbReference type="PANTHER" id="PTHR46720:SF3">
    <property type="entry name" value="FAD-BINDING DOMAIN-CONTAINING PROTEIN-RELATED"/>
    <property type="match status" value="1"/>
</dbReference>
<dbReference type="AlphaFoldDB" id="A0A1W2TAN3"/>
<dbReference type="InterPro" id="IPR036188">
    <property type="entry name" value="FAD/NAD-bd_sf"/>
</dbReference>
<evidence type="ECO:0000256" key="3">
    <source>
        <dbReference type="ARBA" id="ARBA00022630"/>
    </source>
</evidence>
<dbReference type="SUPFAM" id="SSF51905">
    <property type="entry name" value="FAD/NAD(P)-binding domain"/>
    <property type="match status" value="1"/>
</dbReference>
<dbReference type="PRINTS" id="PR00420">
    <property type="entry name" value="RNGMNOXGNASE"/>
</dbReference>
<dbReference type="Proteomes" id="UP000054516">
    <property type="component" value="Unassembled WGS sequence"/>
</dbReference>
<dbReference type="PANTHER" id="PTHR46720">
    <property type="entry name" value="HYDROXYLASE, PUTATIVE (AFU_ORTHOLOGUE AFUA_3G01460)-RELATED"/>
    <property type="match status" value="1"/>
</dbReference>
<accession>A0A1W2TAN3</accession>
<keyword evidence="3" id="KW-0285">Flavoprotein</keyword>
<reference evidence="7" key="1">
    <citation type="submission" date="2016-03" db="EMBL/GenBank/DDBJ databases">
        <title>Draft genome sequence of Rosellinia necatrix.</title>
        <authorList>
            <person name="Kanematsu S."/>
        </authorList>
    </citation>
    <scope>NUCLEOTIDE SEQUENCE [LARGE SCALE GENOMIC DNA]</scope>
    <source>
        <strain evidence="7">W97</strain>
    </source>
</reference>
<protein>
    <submittedName>
        <fullName evidence="7">Putative mannitol 1-phosphate dehydrogenase</fullName>
    </submittedName>
</protein>
<comment type="similarity">
    <text evidence="2">Belongs to the paxM FAD-dependent monooxygenase family.</text>
</comment>
<dbReference type="OrthoDB" id="417877at2759"/>
<proteinExistence type="inferred from homology"/>
<dbReference type="InterPro" id="IPR002938">
    <property type="entry name" value="FAD-bd"/>
</dbReference>
<dbReference type="Gene3D" id="3.50.50.60">
    <property type="entry name" value="FAD/NAD(P)-binding domain"/>
    <property type="match status" value="2"/>
</dbReference>
<gene>
    <name evidence="7" type="ORF">SAMD00023353_9000330</name>
</gene>
<dbReference type="Pfam" id="PF13450">
    <property type="entry name" value="NAD_binding_8"/>
    <property type="match status" value="1"/>
</dbReference>
<dbReference type="Pfam" id="PF01494">
    <property type="entry name" value="FAD_binding_3"/>
    <property type="match status" value="1"/>
</dbReference>
<dbReference type="InterPro" id="IPR051104">
    <property type="entry name" value="FAD_monoxygenase"/>
</dbReference>
<name>A0A1W2TAN3_ROSNE</name>
<keyword evidence="8" id="KW-1185">Reference proteome</keyword>
<keyword evidence="5" id="KW-0560">Oxidoreductase</keyword>
<dbReference type="EMBL" id="DF977535">
    <property type="protein sequence ID" value="GAP82444.2"/>
    <property type="molecule type" value="Genomic_DNA"/>
</dbReference>
<evidence type="ECO:0000256" key="4">
    <source>
        <dbReference type="ARBA" id="ARBA00022827"/>
    </source>
</evidence>
<dbReference type="GO" id="GO:0071949">
    <property type="term" value="F:FAD binding"/>
    <property type="evidence" value="ECO:0007669"/>
    <property type="project" value="InterPro"/>
</dbReference>
<dbReference type="SUPFAM" id="SSF54373">
    <property type="entry name" value="FAD-linked reductases, C-terminal domain"/>
    <property type="match status" value="1"/>
</dbReference>
<comment type="pathway">
    <text evidence="1">Secondary metabolite biosynthesis.</text>
</comment>
<dbReference type="GO" id="GO:0044550">
    <property type="term" value="P:secondary metabolite biosynthetic process"/>
    <property type="evidence" value="ECO:0007669"/>
    <property type="project" value="UniProtKB-ARBA"/>
</dbReference>
<sequence>MDDNDAPPGATKPFNLAIVGGGITGLTLAIALLEHGVPITVYESAARFGEIGAGVGFGPNAVRAMRLVSPRVQEAYERCRTRQWESKQSVWFGARVGDRRKAAAAAAAAGEEGSDSTFTHAGRPGRAVGDQLFEVHYPDLEGLGGVGGVHRAHFLDQLVALVPPGVARFGKRLVDLAAAPDGSGDALLRFADGSTARHTAVLGCDGIKSQTRRLLLGGDQWNAVFSGKCAYRGLIPMTKAVELLGEEEAMNSQIYFGYHGHILTFPIEKGKTMNVVAFASRESWTASEWVVHVSKEELMADFQTWGPTATAIVSAMERTDVWALFDHPAAPTYYEAGAEAGGSPGGSPGRPRVCLVGDAAHATTPHQGSGAGMGIEDCYVLGNLIGDAASVADLGRAFRAYDAVRRPRTQRIVATSREAGRLWDFELEGCGDDLDALQRNMETRMHWIWNEDLPAELESARAIFRQG</sequence>
<dbReference type="FunFam" id="3.50.50.60:FF:000153">
    <property type="entry name" value="Salicylate hydroxylase, putative"/>
    <property type="match status" value="1"/>
</dbReference>
<organism evidence="7">
    <name type="scientific">Rosellinia necatrix</name>
    <name type="common">White root-rot fungus</name>
    <dbReference type="NCBI Taxonomy" id="77044"/>
    <lineage>
        <taxon>Eukaryota</taxon>
        <taxon>Fungi</taxon>
        <taxon>Dikarya</taxon>
        <taxon>Ascomycota</taxon>
        <taxon>Pezizomycotina</taxon>
        <taxon>Sordariomycetes</taxon>
        <taxon>Xylariomycetidae</taxon>
        <taxon>Xylariales</taxon>
        <taxon>Xylariaceae</taxon>
        <taxon>Rosellinia</taxon>
    </lineage>
</organism>
<evidence type="ECO:0000256" key="5">
    <source>
        <dbReference type="ARBA" id="ARBA00023002"/>
    </source>
</evidence>
<feature type="domain" description="FAD-binding" evidence="6">
    <location>
        <begin position="352"/>
        <end position="415"/>
    </location>
</feature>
<evidence type="ECO:0000313" key="8">
    <source>
        <dbReference type="Proteomes" id="UP000054516"/>
    </source>
</evidence>
<evidence type="ECO:0000259" key="6">
    <source>
        <dbReference type="Pfam" id="PF01494"/>
    </source>
</evidence>
<evidence type="ECO:0000256" key="1">
    <source>
        <dbReference type="ARBA" id="ARBA00005179"/>
    </source>
</evidence>
<evidence type="ECO:0000256" key="2">
    <source>
        <dbReference type="ARBA" id="ARBA00007992"/>
    </source>
</evidence>
<evidence type="ECO:0000313" key="7">
    <source>
        <dbReference type="EMBL" id="GAP82444.2"/>
    </source>
</evidence>